<evidence type="ECO:0000313" key="2">
    <source>
        <dbReference type="Proteomes" id="UP000886501"/>
    </source>
</evidence>
<name>A0ACB6ZL33_THEGA</name>
<evidence type="ECO:0000313" key="1">
    <source>
        <dbReference type="EMBL" id="KAF9650113.1"/>
    </source>
</evidence>
<dbReference type="EMBL" id="MU117988">
    <property type="protein sequence ID" value="KAF9650113.1"/>
    <property type="molecule type" value="Genomic_DNA"/>
</dbReference>
<dbReference type="Proteomes" id="UP000886501">
    <property type="component" value="Unassembled WGS sequence"/>
</dbReference>
<accession>A0ACB6ZL33</accession>
<sequence>MPENPSDPAAALPSTQTTSEKIGSAGSALGLTIWTSKFAEGKPARPRPLFLVLVPSPPVVRVPAVRDNRKLGEECGLALAEFNEVEIGRTEAHDLKAYKASEPKKDDYTGGDLKVPTTRTNSALLPSFNAQAPRRITEEERGFDIANALCDVKLRAAEVIDPPQ</sequence>
<comment type="caution">
    <text evidence="1">The sequence shown here is derived from an EMBL/GenBank/DDBJ whole genome shotgun (WGS) entry which is preliminary data.</text>
</comment>
<reference evidence="1" key="1">
    <citation type="submission" date="2019-10" db="EMBL/GenBank/DDBJ databases">
        <authorList>
            <consortium name="DOE Joint Genome Institute"/>
            <person name="Kuo A."/>
            <person name="Miyauchi S."/>
            <person name="Kiss E."/>
            <person name="Drula E."/>
            <person name="Kohler A."/>
            <person name="Sanchez-Garcia M."/>
            <person name="Andreopoulos B."/>
            <person name="Barry K.W."/>
            <person name="Bonito G."/>
            <person name="Buee M."/>
            <person name="Carver A."/>
            <person name="Chen C."/>
            <person name="Cichocki N."/>
            <person name="Clum A."/>
            <person name="Culley D."/>
            <person name="Crous P.W."/>
            <person name="Fauchery L."/>
            <person name="Girlanda M."/>
            <person name="Hayes R."/>
            <person name="Keri Z."/>
            <person name="Labutti K."/>
            <person name="Lipzen A."/>
            <person name="Lombard V."/>
            <person name="Magnuson J."/>
            <person name="Maillard F."/>
            <person name="Morin E."/>
            <person name="Murat C."/>
            <person name="Nolan M."/>
            <person name="Ohm R."/>
            <person name="Pangilinan J."/>
            <person name="Pereira M."/>
            <person name="Perotto S."/>
            <person name="Peter M."/>
            <person name="Riley R."/>
            <person name="Sitrit Y."/>
            <person name="Stielow B."/>
            <person name="Szollosi G."/>
            <person name="Zifcakova L."/>
            <person name="Stursova M."/>
            <person name="Spatafora J.W."/>
            <person name="Tedersoo L."/>
            <person name="Vaario L.-M."/>
            <person name="Yamada A."/>
            <person name="Yan M."/>
            <person name="Wang P."/>
            <person name="Xu J."/>
            <person name="Bruns T."/>
            <person name="Baldrian P."/>
            <person name="Vilgalys R."/>
            <person name="Henrissat B."/>
            <person name="Grigoriev I.V."/>
            <person name="Hibbett D."/>
            <person name="Nagy L.G."/>
            <person name="Martin F.M."/>
        </authorList>
    </citation>
    <scope>NUCLEOTIDE SEQUENCE</scope>
    <source>
        <strain evidence="1">P2</strain>
    </source>
</reference>
<reference evidence="1" key="2">
    <citation type="journal article" date="2020" name="Nat. Commun.">
        <title>Large-scale genome sequencing of mycorrhizal fungi provides insights into the early evolution of symbiotic traits.</title>
        <authorList>
            <person name="Miyauchi S."/>
            <person name="Kiss E."/>
            <person name="Kuo A."/>
            <person name="Drula E."/>
            <person name="Kohler A."/>
            <person name="Sanchez-Garcia M."/>
            <person name="Morin E."/>
            <person name="Andreopoulos B."/>
            <person name="Barry K.W."/>
            <person name="Bonito G."/>
            <person name="Buee M."/>
            <person name="Carver A."/>
            <person name="Chen C."/>
            <person name="Cichocki N."/>
            <person name="Clum A."/>
            <person name="Culley D."/>
            <person name="Crous P.W."/>
            <person name="Fauchery L."/>
            <person name="Girlanda M."/>
            <person name="Hayes R.D."/>
            <person name="Keri Z."/>
            <person name="LaButti K."/>
            <person name="Lipzen A."/>
            <person name="Lombard V."/>
            <person name="Magnuson J."/>
            <person name="Maillard F."/>
            <person name="Murat C."/>
            <person name="Nolan M."/>
            <person name="Ohm R.A."/>
            <person name="Pangilinan J."/>
            <person name="Pereira M.F."/>
            <person name="Perotto S."/>
            <person name="Peter M."/>
            <person name="Pfister S."/>
            <person name="Riley R."/>
            <person name="Sitrit Y."/>
            <person name="Stielow J.B."/>
            <person name="Szollosi G."/>
            <person name="Zifcakova L."/>
            <person name="Stursova M."/>
            <person name="Spatafora J.W."/>
            <person name="Tedersoo L."/>
            <person name="Vaario L.M."/>
            <person name="Yamada A."/>
            <person name="Yan M."/>
            <person name="Wang P."/>
            <person name="Xu J."/>
            <person name="Bruns T."/>
            <person name="Baldrian P."/>
            <person name="Vilgalys R."/>
            <person name="Dunand C."/>
            <person name="Henrissat B."/>
            <person name="Grigoriev I.V."/>
            <person name="Hibbett D."/>
            <person name="Nagy L.G."/>
            <person name="Martin F.M."/>
        </authorList>
    </citation>
    <scope>NUCLEOTIDE SEQUENCE</scope>
    <source>
        <strain evidence="1">P2</strain>
    </source>
</reference>
<keyword evidence="2" id="KW-1185">Reference proteome</keyword>
<gene>
    <name evidence="1" type="ORF">BDM02DRAFT_3268181</name>
</gene>
<organism evidence="1 2">
    <name type="scientific">Thelephora ganbajun</name>
    <name type="common">Ganba fungus</name>
    <dbReference type="NCBI Taxonomy" id="370292"/>
    <lineage>
        <taxon>Eukaryota</taxon>
        <taxon>Fungi</taxon>
        <taxon>Dikarya</taxon>
        <taxon>Basidiomycota</taxon>
        <taxon>Agaricomycotina</taxon>
        <taxon>Agaricomycetes</taxon>
        <taxon>Thelephorales</taxon>
        <taxon>Thelephoraceae</taxon>
        <taxon>Thelephora</taxon>
    </lineage>
</organism>
<protein>
    <submittedName>
        <fullName evidence="1">Uncharacterized protein</fullName>
    </submittedName>
</protein>
<proteinExistence type="predicted"/>